<feature type="compositionally biased region" description="Low complexity" evidence="5">
    <location>
        <begin position="343"/>
        <end position="353"/>
    </location>
</feature>
<dbReference type="SUPFAM" id="SSF144083">
    <property type="entry name" value="Magnesium transport protein CorA, transmembrane region"/>
    <property type="match status" value="1"/>
</dbReference>
<sequence>MDRYLRDPHRGRYSSSVVSSPDRTSSARDRSLSASSSLTSFGSVTIAATNNGDQQKIELNVIAIPGYNSPPADTWDIELAFKKAAVAAGTVSAFHQHAFQADDESMEDFTWKAYIGRGGQLMEGIRKLATMYPDMPIICVAHSLGGVLLKQALLTAHRNDQDEENSQAISRLAGILFLGTPHGNGLEDYDIFKRHENVRSIHDKRRFALLPSKPRRSDVSRVAAITAQFEQIATVPLLSVHEAETRSSGLMAFVKSNRVRHLTFLKGPRADSSRAKAVVDRELASIHSSTERLLGVPVNHDELCQLSNLKNDSYSAEEFLRSLLHDLGGNKRWTSERRRPTGNPVNPLNLPPVQLSQIPVRSLGGDDGQAPRSRLRDLGLTTSHNLSGGSSTNSLLDGRHSELPCFHLPLEPNASFIKRDGLFAAMDSHLLPVESEKRHQPRLYAVCGMGGVGKSELVREYAHSRRSKFGAVFWIDADRVSQLASSFGHIAELLGLLRDNEAQSPDLSKRVAMAWLSRPRSASAKDNWLLIFDNATEPDLLADYLPYNGNGSILITSRDPFAKEDFFANASGIELEPLSTDDSATLLQRMVTGSGQAQTGDERDASEELAKRWGGLPLALTQMAGFMRRRQISMREFLRLYDTDARYADFHAVGNPLQDWRYGQTLSTTFTLERLTPCAWDLLCQLAFMHPGRVPEYLFVGVKGSERPGGTHWDDADFADARSELLTSALIRRNKDTGSLWIHRVIQKAVRTRLQDERIRHAAFQKAVALMSATWPPGDHTSQEIKRWSTCEELLPHLTQFYQLYSEHSDQWQHFDVQPDFLMLLHEAALYFHERGNSHEGKAYVKLALDLSEKSNITTEPLISDMHLTIGALANETNDGPTCLKHTIQCLSIREKESSRRNAPDLRLAFAHSQMGIAYMMNGMFARATDRFQQSVKMLKAINADADELGFPACNLGLAYWVQENLSDADSTLTELLVKREALHGRLDRVSYQTGRVLHALGNVRSSKALMFESQGDHDAAKALWDDAFNLHRNCLTQYESTLGKFTHRTADACHKVAEHYIRLGQDSDAKKMLERALDIWGDRPWYRNESARSSFLLGTHLVSLGGDDNVKNGNIWLKRAKELRRQIRPDAEDKELVMEDFDELHLNRNVGNASAGERAQRAVKLEPTWASGAIARSSPSARGPGEGEGRETRELATRDPDVQGPEVILPSYPSQHRAWRCRAIQACFLIRDPCAVADCPTLEEAFSPSVRPRQQSSQPTVNQLYSRPDLNNLRSYLNGNAVGRPESPPGCGEANAEIFAVSHTIATGTSTLFEASLDGRREFEASGAPDTPTILFLRGFPSPEWLNVISRTHQASSELYHRHLDCLIAQIRRDYFSKPPIPSSSARVFQLMIPTICSRHTDDAIHASDARIGEPEDIIAEPESLREERQLQARSMRNYITELPKNAKVADSVVRKYHILSREFSVLEQMISVDVSPPGSDWRAIVWLDTGRDLADSFEGPFGPRPGSPAWQTFFYPVIVHHADGMHDGTPYGATQGPSDAPSSSRACPEPLTDEQKRWKAAQNISRLPFEYGSRLNRRFASHDALYALSEIFQFAATAQSQYLNFLETRIELELSTVGTESGVKNHSVSLVNLQYVKALLTSFAQNVAETVNLLQNRDFLHWSRAEDTTGTDRVANMLRADFQHLQQRAKTLRRECDQGMATLANSSSLDETRRSAQIAFSVKGLTIIGTIFIPLSFVCSVWGMNVKELGSGNRSIWMWVATALPVAFLTYVAYWFRDAHSRQRERASGRRSLRPGRHTQEDTVEP</sequence>
<evidence type="ECO:0000313" key="9">
    <source>
        <dbReference type="EMBL" id="RDW93966.1"/>
    </source>
</evidence>
<keyword evidence="10" id="KW-1185">Reference proteome</keyword>
<feature type="region of interest" description="Disordered" evidence="5">
    <location>
        <begin position="1174"/>
        <end position="1207"/>
    </location>
</feature>
<dbReference type="SUPFAM" id="SSF52540">
    <property type="entry name" value="P-loop containing nucleoside triphosphate hydrolases"/>
    <property type="match status" value="1"/>
</dbReference>
<evidence type="ECO:0000256" key="3">
    <source>
        <dbReference type="ARBA" id="ARBA00022989"/>
    </source>
</evidence>
<dbReference type="Gene3D" id="3.40.50.1820">
    <property type="entry name" value="alpha/beta hydrolase"/>
    <property type="match status" value="1"/>
</dbReference>
<organism evidence="9 10">
    <name type="scientific">Aspergillus mulundensis</name>
    <dbReference type="NCBI Taxonomy" id="1810919"/>
    <lineage>
        <taxon>Eukaryota</taxon>
        <taxon>Fungi</taxon>
        <taxon>Dikarya</taxon>
        <taxon>Ascomycota</taxon>
        <taxon>Pezizomycotina</taxon>
        <taxon>Eurotiomycetes</taxon>
        <taxon>Eurotiomycetidae</taxon>
        <taxon>Eurotiales</taxon>
        <taxon>Aspergillaceae</taxon>
        <taxon>Aspergillus</taxon>
        <taxon>Aspergillus subgen. Nidulantes</taxon>
    </lineage>
</organism>
<dbReference type="InterPro" id="IPR002182">
    <property type="entry name" value="NB-ARC"/>
</dbReference>
<feature type="compositionally biased region" description="Low complexity" evidence="5">
    <location>
        <begin position="14"/>
        <end position="24"/>
    </location>
</feature>
<dbReference type="InterPro" id="IPR002523">
    <property type="entry name" value="MgTranspt_CorA/ZnTranspt_ZntB"/>
</dbReference>
<feature type="domain" description="DUF7779" evidence="8">
    <location>
        <begin position="671"/>
        <end position="758"/>
    </location>
</feature>
<accession>A0A3D8T5X1</accession>
<evidence type="ECO:0000259" key="8">
    <source>
        <dbReference type="Pfam" id="PF25000"/>
    </source>
</evidence>
<protein>
    <submittedName>
        <fullName evidence="9">Uncharacterized protein</fullName>
    </submittedName>
</protein>
<dbReference type="Pfam" id="PF01544">
    <property type="entry name" value="CorA"/>
    <property type="match status" value="1"/>
</dbReference>
<dbReference type="Proteomes" id="UP000256690">
    <property type="component" value="Unassembled WGS sequence"/>
</dbReference>
<keyword evidence="4 6" id="KW-0472">Membrane</keyword>
<evidence type="ECO:0000259" key="7">
    <source>
        <dbReference type="Pfam" id="PF00931"/>
    </source>
</evidence>
<keyword evidence="2 6" id="KW-0812">Transmembrane</keyword>
<dbReference type="PANTHER" id="PTHR35205">
    <property type="entry name" value="NB-ARC AND TPR DOMAIN PROTEIN"/>
    <property type="match status" value="1"/>
</dbReference>
<dbReference type="InterPro" id="IPR011990">
    <property type="entry name" value="TPR-like_helical_dom_sf"/>
</dbReference>
<name>A0A3D8T5X1_9EURO</name>
<dbReference type="RefSeq" id="XP_026609149.1">
    <property type="nucleotide sequence ID" value="XM_026743304.1"/>
</dbReference>
<dbReference type="InterPro" id="IPR027417">
    <property type="entry name" value="P-loop_NTPase"/>
</dbReference>
<dbReference type="OrthoDB" id="6161812at2759"/>
<dbReference type="EMBL" id="PVWQ01000001">
    <property type="protein sequence ID" value="RDW93966.1"/>
    <property type="molecule type" value="Genomic_DNA"/>
</dbReference>
<feature type="region of interest" description="Disordered" evidence="5">
    <location>
        <begin position="1788"/>
        <end position="1808"/>
    </location>
</feature>
<dbReference type="STRING" id="1810919.A0A3D8T5X1"/>
<feature type="compositionally biased region" description="Basic and acidic residues" evidence="5">
    <location>
        <begin position="1186"/>
        <end position="1202"/>
    </location>
</feature>
<dbReference type="GeneID" id="38111658"/>
<gene>
    <name evidence="9" type="ORF">DSM5745_01288</name>
</gene>
<dbReference type="SMART" id="SM00028">
    <property type="entry name" value="TPR"/>
    <property type="match status" value="3"/>
</dbReference>
<dbReference type="Pfam" id="PF25000">
    <property type="entry name" value="DUF7779"/>
    <property type="match status" value="1"/>
</dbReference>
<feature type="domain" description="NB-ARC" evidence="7">
    <location>
        <begin position="440"/>
        <end position="592"/>
    </location>
</feature>
<dbReference type="Gene3D" id="1.20.58.340">
    <property type="entry name" value="Magnesium transport protein CorA, transmembrane region"/>
    <property type="match status" value="1"/>
</dbReference>
<dbReference type="GO" id="GO:0043531">
    <property type="term" value="F:ADP binding"/>
    <property type="evidence" value="ECO:0007669"/>
    <property type="project" value="InterPro"/>
</dbReference>
<dbReference type="GO" id="GO:0046873">
    <property type="term" value="F:metal ion transmembrane transporter activity"/>
    <property type="evidence" value="ECO:0007669"/>
    <property type="project" value="InterPro"/>
</dbReference>
<comment type="subcellular location">
    <subcellularLocation>
        <location evidence="1">Membrane</location>
        <topology evidence="1">Multi-pass membrane protein</topology>
    </subcellularLocation>
</comment>
<feature type="compositionally biased region" description="Polar residues" evidence="5">
    <location>
        <begin position="1537"/>
        <end position="1547"/>
    </location>
</feature>
<dbReference type="Pfam" id="PF00931">
    <property type="entry name" value="NB-ARC"/>
    <property type="match status" value="1"/>
</dbReference>
<dbReference type="InterPro" id="IPR029058">
    <property type="entry name" value="AB_hydrolase_fold"/>
</dbReference>
<evidence type="ECO:0000256" key="4">
    <source>
        <dbReference type="ARBA" id="ARBA00023136"/>
    </source>
</evidence>
<proteinExistence type="predicted"/>
<dbReference type="Gene3D" id="3.40.50.300">
    <property type="entry name" value="P-loop containing nucleotide triphosphate hydrolases"/>
    <property type="match status" value="1"/>
</dbReference>
<evidence type="ECO:0000256" key="1">
    <source>
        <dbReference type="ARBA" id="ARBA00004141"/>
    </source>
</evidence>
<feature type="compositionally biased region" description="Basic and acidic residues" evidence="5">
    <location>
        <begin position="1"/>
        <end position="10"/>
    </location>
</feature>
<feature type="region of interest" description="Disordered" evidence="5">
    <location>
        <begin position="1"/>
        <end position="32"/>
    </location>
</feature>
<dbReference type="Gene3D" id="1.25.40.10">
    <property type="entry name" value="Tetratricopeptide repeat domain"/>
    <property type="match status" value="2"/>
</dbReference>
<dbReference type="SUPFAM" id="SSF53474">
    <property type="entry name" value="alpha/beta-Hydrolases"/>
    <property type="match status" value="1"/>
</dbReference>
<evidence type="ECO:0000256" key="5">
    <source>
        <dbReference type="SAM" id="MobiDB-lite"/>
    </source>
</evidence>
<comment type="caution">
    <text evidence="9">The sequence shown here is derived from an EMBL/GenBank/DDBJ whole genome shotgun (WGS) entry which is preliminary data.</text>
</comment>
<dbReference type="SUPFAM" id="SSF48452">
    <property type="entry name" value="TPR-like"/>
    <property type="match status" value="1"/>
</dbReference>
<evidence type="ECO:0000313" key="10">
    <source>
        <dbReference type="Proteomes" id="UP000256690"/>
    </source>
</evidence>
<reference evidence="9 10" key="1">
    <citation type="journal article" date="2018" name="IMA Fungus">
        <title>IMA Genome-F 9: Draft genome sequence of Annulohypoxylon stygium, Aspergillus mulundensis, Berkeleyomyces basicola (syn. Thielaviopsis basicola), Ceratocystis smalleyi, two Cercospora beticola strains, Coleophoma cylindrospora, Fusarium fracticaudum, Phialophora cf. hyalina, and Morchella septimelata.</title>
        <authorList>
            <person name="Wingfield B.D."/>
            <person name="Bills G.F."/>
            <person name="Dong Y."/>
            <person name="Huang W."/>
            <person name="Nel W.J."/>
            <person name="Swalarsk-Parry B.S."/>
            <person name="Vaghefi N."/>
            <person name="Wilken P.M."/>
            <person name="An Z."/>
            <person name="de Beer Z.W."/>
            <person name="De Vos L."/>
            <person name="Chen L."/>
            <person name="Duong T.A."/>
            <person name="Gao Y."/>
            <person name="Hammerbacher A."/>
            <person name="Kikkert J.R."/>
            <person name="Li Y."/>
            <person name="Li H."/>
            <person name="Li K."/>
            <person name="Li Q."/>
            <person name="Liu X."/>
            <person name="Ma X."/>
            <person name="Naidoo K."/>
            <person name="Pethybridge S.J."/>
            <person name="Sun J."/>
            <person name="Steenkamp E.T."/>
            <person name="van der Nest M.A."/>
            <person name="van Wyk S."/>
            <person name="Wingfield M.J."/>
            <person name="Xiong C."/>
            <person name="Yue Q."/>
            <person name="Zhang X."/>
        </authorList>
    </citation>
    <scope>NUCLEOTIDE SEQUENCE [LARGE SCALE GENOMIC DNA]</scope>
    <source>
        <strain evidence="9 10">DSM 5745</strain>
    </source>
</reference>
<dbReference type="InterPro" id="IPR045863">
    <property type="entry name" value="CorA_TM1_TM2"/>
</dbReference>
<evidence type="ECO:0000256" key="6">
    <source>
        <dbReference type="SAM" id="Phobius"/>
    </source>
</evidence>
<feature type="region of interest" description="Disordered" evidence="5">
    <location>
        <begin position="1528"/>
        <end position="1553"/>
    </location>
</feature>
<evidence type="ECO:0000256" key="2">
    <source>
        <dbReference type="ARBA" id="ARBA00022692"/>
    </source>
</evidence>
<dbReference type="GO" id="GO:0016020">
    <property type="term" value="C:membrane"/>
    <property type="evidence" value="ECO:0007669"/>
    <property type="project" value="UniProtKB-SubCell"/>
</dbReference>
<dbReference type="InterPro" id="IPR056681">
    <property type="entry name" value="DUF7779"/>
</dbReference>
<dbReference type="InterPro" id="IPR019734">
    <property type="entry name" value="TPR_rpt"/>
</dbReference>
<keyword evidence="3 6" id="KW-1133">Transmembrane helix</keyword>
<feature type="region of interest" description="Disordered" evidence="5">
    <location>
        <begin position="332"/>
        <end position="353"/>
    </location>
</feature>
<feature type="transmembrane region" description="Helical" evidence="6">
    <location>
        <begin position="1758"/>
        <end position="1778"/>
    </location>
</feature>
<dbReference type="PANTHER" id="PTHR35205:SF1">
    <property type="entry name" value="ZU5 DOMAIN-CONTAINING PROTEIN"/>
    <property type="match status" value="1"/>
</dbReference>
<feature type="transmembrane region" description="Helical" evidence="6">
    <location>
        <begin position="1726"/>
        <end position="1746"/>
    </location>
</feature>